<sequence length="246" mass="26896">MIHVELLGSWAKINKDDLLRSLSGREGFILLIASGIPPVLFSNGKPVGGPVNLPAIMERVRIYSLSKFEALDFLHGELKLPEPETPEESPGEEAPQEVPGSVTLTLNLSLPPEVLVPVENGVVESVRHLFQRKKVAIQSISGSGKIRQGFSGANILLLRIKVEGYSTEEVEASEVAEAIKSRVERILGLKTTVTVEELKLKRVDRLPALRIYPAGASTSAAAGFSRFPSHQPAPLLRWTGRSLRWK</sequence>
<dbReference type="RefSeq" id="WP_315340234.1">
    <property type="nucleotide sequence ID" value="NZ_JAVDZE010000001.1"/>
</dbReference>
<protein>
    <submittedName>
        <fullName evidence="1">Uncharacterized protein</fullName>
    </submittedName>
</protein>
<dbReference type="Proteomes" id="UP001245683">
    <property type="component" value="Unassembled WGS sequence"/>
</dbReference>
<organism evidence="1 2">
    <name type="scientific">Thermococcus waiotapuensis</name>
    <dbReference type="NCBI Taxonomy" id="90909"/>
    <lineage>
        <taxon>Archaea</taxon>
        <taxon>Methanobacteriati</taxon>
        <taxon>Methanobacteriota</taxon>
        <taxon>Thermococci</taxon>
        <taxon>Thermococcales</taxon>
        <taxon>Thermococcaceae</taxon>
        <taxon>Thermococcus</taxon>
    </lineage>
</organism>
<comment type="caution">
    <text evidence="1">The sequence shown here is derived from an EMBL/GenBank/DDBJ whole genome shotgun (WGS) entry which is preliminary data.</text>
</comment>
<gene>
    <name evidence="1" type="ORF">RBI02_02825</name>
</gene>
<accession>A0AAE4NSE3</accession>
<reference evidence="1 2" key="1">
    <citation type="submission" date="2023-08" db="EMBL/GenBank/DDBJ databases">
        <title>Draft genome sequence of Thermococcus waiotapuensis WT1T, a thermophilic sulphur-dependent archaeon from order Thermococcales.</title>
        <authorList>
            <person name="Manners S.H."/>
            <person name="Carere C.R."/>
            <person name="Dhami M.K."/>
            <person name="Dobson R.C.J."/>
            <person name="Stott M.B."/>
        </authorList>
    </citation>
    <scope>NUCLEOTIDE SEQUENCE [LARGE SCALE GENOMIC DNA]</scope>
    <source>
        <strain evidence="1 2">WT1</strain>
    </source>
</reference>
<proteinExistence type="predicted"/>
<keyword evidence="2" id="KW-1185">Reference proteome</keyword>
<dbReference type="AlphaFoldDB" id="A0AAE4NSE3"/>
<evidence type="ECO:0000313" key="1">
    <source>
        <dbReference type="EMBL" id="MDV3103483.1"/>
    </source>
</evidence>
<dbReference type="EMBL" id="JAVDZE010000001">
    <property type="protein sequence ID" value="MDV3103483.1"/>
    <property type="molecule type" value="Genomic_DNA"/>
</dbReference>
<name>A0AAE4NSE3_9EURY</name>
<evidence type="ECO:0000313" key="2">
    <source>
        <dbReference type="Proteomes" id="UP001245683"/>
    </source>
</evidence>